<dbReference type="SMART" id="SM00389">
    <property type="entry name" value="HOX"/>
    <property type="match status" value="1"/>
</dbReference>
<comment type="similarity">
    <text evidence="2">Belongs to the engrailed homeobox family.</text>
</comment>
<gene>
    <name evidence="10" type="ORF">UREG_03403</name>
</gene>
<dbReference type="InterPro" id="IPR050720">
    <property type="entry name" value="Engrailed_Homeobox_TFs"/>
</dbReference>
<evidence type="ECO:0000256" key="5">
    <source>
        <dbReference type="ARBA" id="ARBA00023242"/>
    </source>
</evidence>
<proteinExistence type="inferred from homology"/>
<dbReference type="PANTHER" id="PTHR24341">
    <property type="entry name" value="HOMEOBOX PROTEIN ENGRAILED"/>
    <property type="match status" value="1"/>
</dbReference>
<feature type="compositionally biased region" description="Basic and acidic residues" evidence="8">
    <location>
        <begin position="126"/>
        <end position="148"/>
    </location>
</feature>
<dbReference type="PANTHER" id="PTHR24341:SF6">
    <property type="entry name" value="HOMEOBOX PROTEIN INVECTED"/>
    <property type="match status" value="1"/>
</dbReference>
<dbReference type="InParanoid" id="C4JQS1"/>
<feature type="compositionally biased region" description="Polar residues" evidence="8">
    <location>
        <begin position="163"/>
        <end position="189"/>
    </location>
</feature>
<keyword evidence="5 6" id="KW-0539">Nucleus</keyword>
<dbReference type="InterPro" id="IPR017970">
    <property type="entry name" value="Homeobox_CS"/>
</dbReference>
<evidence type="ECO:0000256" key="7">
    <source>
        <dbReference type="RuleBase" id="RU000682"/>
    </source>
</evidence>
<name>C4JQS1_UNCRE</name>
<dbReference type="eggNOG" id="KOG0490">
    <property type="taxonomic scope" value="Eukaryota"/>
</dbReference>
<dbReference type="OMA" id="MDYEEYA"/>
<protein>
    <recommendedName>
        <fullName evidence="9">Homeobox domain-containing protein</fullName>
    </recommendedName>
</protein>
<evidence type="ECO:0000256" key="1">
    <source>
        <dbReference type="ARBA" id="ARBA00004123"/>
    </source>
</evidence>
<dbReference type="RefSeq" id="XP_002543886.1">
    <property type="nucleotide sequence ID" value="XM_002543840.1"/>
</dbReference>
<dbReference type="OrthoDB" id="6159439at2759"/>
<dbReference type="VEuPathDB" id="FungiDB:UREG_03403"/>
<evidence type="ECO:0000313" key="10">
    <source>
        <dbReference type="EMBL" id="EEP78557.1"/>
    </source>
</evidence>
<dbReference type="PROSITE" id="PS00027">
    <property type="entry name" value="HOMEOBOX_1"/>
    <property type="match status" value="1"/>
</dbReference>
<dbReference type="Pfam" id="PF00046">
    <property type="entry name" value="Homeodomain"/>
    <property type="match status" value="1"/>
</dbReference>
<dbReference type="GeneID" id="8440243"/>
<feature type="region of interest" description="Disordered" evidence="8">
    <location>
        <begin position="422"/>
        <end position="450"/>
    </location>
</feature>
<dbReference type="InterPro" id="IPR009057">
    <property type="entry name" value="Homeodomain-like_sf"/>
</dbReference>
<evidence type="ECO:0000313" key="11">
    <source>
        <dbReference type="Proteomes" id="UP000002058"/>
    </source>
</evidence>
<keyword evidence="3 6" id="KW-0238">DNA-binding</keyword>
<feature type="compositionally biased region" description="Polar residues" evidence="8">
    <location>
        <begin position="438"/>
        <end position="450"/>
    </location>
</feature>
<dbReference type="Gene3D" id="1.10.10.60">
    <property type="entry name" value="Homeodomain-like"/>
    <property type="match status" value="1"/>
</dbReference>
<feature type="compositionally biased region" description="Polar residues" evidence="8">
    <location>
        <begin position="203"/>
        <end position="231"/>
    </location>
</feature>
<evidence type="ECO:0000259" key="9">
    <source>
        <dbReference type="PROSITE" id="PS50071"/>
    </source>
</evidence>
<feature type="domain" description="Homeobox" evidence="9">
    <location>
        <begin position="69"/>
        <end position="129"/>
    </location>
</feature>
<dbReference type="PROSITE" id="PS50071">
    <property type="entry name" value="HOMEOBOX_2"/>
    <property type="match status" value="1"/>
</dbReference>
<organism evidence="10 11">
    <name type="scientific">Uncinocarpus reesii (strain UAMH 1704)</name>
    <dbReference type="NCBI Taxonomy" id="336963"/>
    <lineage>
        <taxon>Eukaryota</taxon>
        <taxon>Fungi</taxon>
        <taxon>Dikarya</taxon>
        <taxon>Ascomycota</taxon>
        <taxon>Pezizomycotina</taxon>
        <taxon>Eurotiomycetes</taxon>
        <taxon>Eurotiomycetidae</taxon>
        <taxon>Onygenales</taxon>
        <taxon>Onygenaceae</taxon>
        <taxon>Uncinocarpus</taxon>
    </lineage>
</organism>
<feature type="region of interest" description="Disordered" evidence="8">
    <location>
        <begin position="271"/>
        <end position="306"/>
    </location>
</feature>
<evidence type="ECO:0000256" key="4">
    <source>
        <dbReference type="ARBA" id="ARBA00023155"/>
    </source>
</evidence>
<feature type="DNA-binding region" description="Homeobox" evidence="6">
    <location>
        <begin position="71"/>
        <end position="130"/>
    </location>
</feature>
<evidence type="ECO:0000256" key="2">
    <source>
        <dbReference type="ARBA" id="ARBA00010896"/>
    </source>
</evidence>
<feature type="region of interest" description="Disordered" evidence="8">
    <location>
        <begin position="355"/>
        <end position="408"/>
    </location>
</feature>
<dbReference type="CDD" id="cd00086">
    <property type="entry name" value="homeodomain"/>
    <property type="match status" value="1"/>
</dbReference>
<keyword evidence="4 6" id="KW-0371">Homeobox</keyword>
<sequence>MDYMNNPFAYGEHNVGLLDHPPIGYSVPFSFSQCNQPTDPYFASYHPAEISAFPGFYAHSGPFEDYDEYVENLSRPRLTKEQVETLEAQFQAQPKPTSNIKRQLAVQTNLTLPRVANWFQNRRAKEKQQKRQEEFKRMQAMKDSEMPKVGESSTSDGKETLSRTEGNQTVDNLTPLPTKSQLSTQNDCNSDSESRSGSSTRSHPTYQEDTSVSGQSCDSHGQSEKTNTTKKANGDYGCLAREDSVASEQYTSSLATDLPISTPSTWDVIHSSNASSTGNMDASQSSSSPQCDDFSSTTGWSQESSHVGKPLFRVSYNTCELPSELPKDSLYPNGGSFMESYPASEIPTFGVSGLAVSRQDTCPPDHIDHSGPGNHLESVSITEKSSEEESHGPKISPSNTSVFPHRRDKKLDLAARRKRPRPAAIGIGGPNRALIGPSSMSPTARTPSWGVSHSLRHAKSSQSLGSNLSPRYAGVRKVSAPLRSPLGMAASLDITGTSYPGADFMVPPLVATSMAPPTPLTPEGLQYLLPPTPNDVQYCLSPTDEMRCHRPFPVQHYIENQSPPRTPQPPNVLSQLHYQSLAPSLSASTVSTVYENYSLPISHDLMQNNLWTEPALVPGNISMPEIHMPKPTYISPVAHQSHFYGLHIANGEDLSTSFPSSPSQPTSSSLAQKPNAELLIKDIFNQQENQGHTTPAF</sequence>
<keyword evidence="11" id="KW-1185">Reference proteome</keyword>
<evidence type="ECO:0000256" key="6">
    <source>
        <dbReference type="PROSITE-ProRule" id="PRU00108"/>
    </source>
</evidence>
<dbReference type="GO" id="GO:0016586">
    <property type="term" value="C:RSC-type complex"/>
    <property type="evidence" value="ECO:0007669"/>
    <property type="project" value="TreeGrafter"/>
</dbReference>
<evidence type="ECO:0000256" key="8">
    <source>
        <dbReference type="SAM" id="MobiDB-lite"/>
    </source>
</evidence>
<feature type="compositionally biased region" description="Polar residues" evidence="8">
    <location>
        <begin position="271"/>
        <end position="282"/>
    </location>
</feature>
<reference evidence="11" key="1">
    <citation type="journal article" date="2009" name="Genome Res.">
        <title>Comparative genomic analyses of the human fungal pathogens Coccidioides and their relatives.</title>
        <authorList>
            <person name="Sharpton T.J."/>
            <person name="Stajich J.E."/>
            <person name="Rounsley S.D."/>
            <person name="Gardner M.J."/>
            <person name="Wortman J.R."/>
            <person name="Jordar V.S."/>
            <person name="Maiti R."/>
            <person name="Kodira C.D."/>
            <person name="Neafsey D.E."/>
            <person name="Zeng Q."/>
            <person name="Hung C.-Y."/>
            <person name="McMahan C."/>
            <person name="Muszewska A."/>
            <person name="Grynberg M."/>
            <person name="Mandel M.A."/>
            <person name="Kellner E.M."/>
            <person name="Barker B.M."/>
            <person name="Galgiani J.N."/>
            <person name="Orbach M.J."/>
            <person name="Kirkland T.N."/>
            <person name="Cole G.T."/>
            <person name="Henn M.R."/>
            <person name="Birren B.W."/>
            <person name="Taylor J.W."/>
        </authorList>
    </citation>
    <scope>NUCLEOTIDE SEQUENCE [LARGE SCALE GENOMIC DNA]</scope>
    <source>
        <strain evidence="11">UAMH 1704</strain>
    </source>
</reference>
<accession>C4JQS1</accession>
<dbReference type="KEGG" id="ure:UREG_03403"/>
<dbReference type="InterPro" id="IPR001356">
    <property type="entry name" value="HD"/>
</dbReference>
<dbReference type="EMBL" id="CH476616">
    <property type="protein sequence ID" value="EEP78557.1"/>
    <property type="molecule type" value="Genomic_DNA"/>
</dbReference>
<feature type="compositionally biased region" description="Low complexity" evidence="8">
    <location>
        <begin position="283"/>
        <end position="296"/>
    </location>
</feature>
<dbReference type="Proteomes" id="UP000002058">
    <property type="component" value="Unassembled WGS sequence"/>
</dbReference>
<dbReference type="GO" id="GO:0003677">
    <property type="term" value="F:DNA binding"/>
    <property type="evidence" value="ECO:0007669"/>
    <property type="project" value="UniProtKB-UniRule"/>
</dbReference>
<evidence type="ECO:0000256" key="3">
    <source>
        <dbReference type="ARBA" id="ARBA00023125"/>
    </source>
</evidence>
<feature type="region of interest" description="Disordered" evidence="8">
    <location>
        <begin position="121"/>
        <end position="235"/>
    </location>
</feature>
<dbReference type="FunFam" id="1.10.10.60:FF:000171">
    <property type="entry name" value="Homeobox transcription factor"/>
    <property type="match status" value="1"/>
</dbReference>
<dbReference type="HOGENOM" id="CLU_022031_0_0_1"/>
<comment type="subcellular location">
    <subcellularLocation>
        <location evidence="1 6 7">Nucleus</location>
    </subcellularLocation>
</comment>
<dbReference type="SUPFAM" id="SSF46689">
    <property type="entry name" value="Homeodomain-like"/>
    <property type="match status" value="1"/>
</dbReference>
<dbReference type="AlphaFoldDB" id="C4JQS1"/>
<dbReference type="GO" id="GO:0000981">
    <property type="term" value="F:DNA-binding transcription factor activity, RNA polymerase II-specific"/>
    <property type="evidence" value="ECO:0007669"/>
    <property type="project" value="InterPro"/>
</dbReference>